<reference evidence="2 3" key="1">
    <citation type="submission" date="2016-03" db="EMBL/GenBank/DDBJ databases">
        <title>Chemosynthetic sulphur-oxidizing symbionts of marine invertebrate animals are capable of nitrogen fixation.</title>
        <authorList>
            <person name="Petersen J.M."/>
            <person name="Kemper A."/>
            <person name="Gruber-Vodicka H."/>
            <person name="Cardini U."/>
            <person name="Geest Mvander."/>
            <person name="Kleiner M."/>
            <person name="Bulgheresi S."/>
            <person name="Fussmann M."/>
            <person name="Herbold C."/>
            <person name="Seah B.K.B."/>
            <person name="Antony C.Paul."/>
            <person name="Liu D."/>
            <person name="Belitz A."/>
            <person name="Weber M."/>
        </authorList>
    </citation>
    <scope>NUCLEOTIDE SEQUENCE [LARGE SCALE GENOMIC DNA]</scope>
    <source>
        <strain evidence="2">G_D</strain>
    </source>
</reference>
<dbReference type="GO" id="GO:0004553">
    <property type="term" value="F:hydrolase activity, hydrolyzing O-glycosyl compounds"/>
    <property type="evidence" value="ECO:0007669"/>
    <property type="project" value="TreeGrafter"/>
</dbReference>
<keyword evidence="1" id="KW-0732">Signal</keyword>
<dbReference type="SUPFAM" id="SSF51445">
    <property type="entry name" value="(Trans)glycosidases"/>
    <property type="match status" value="1"/>
</dbReference>
<evidence type="ECO:0000313" key="2">
    <source>
        <dbReference type="EMBL" id="ODB97216.1"/>
    </source>
</evidence>
<dbReference type="PANTHER" id="PTHR12631:SF10">
    <property type="entry name" value="BETA-XYLOSIDASE-LIKE PROTEIN-RELATED"/>
    <property type="match status" value="1"/>
</dbReference>
<dbReference type="STRING" id="1818881.A3196_10865"/>
<name>A0A1E2UR53_9GAMM</name>
<keyword evidence="3" id="KW-1185">Reference proteome</keyword>
<dbReference type="InterPro" id="IPR051923">
    <property type="entry name" value="Glycosyl_Hydrolase_39"/>
</dbReference>
<dbReference type="InterPro" id="IPR017853">
    <property type="entry name" value="GH"/>
</dbReference>
<evidence type="ECO:0000313" key="3">
    <source>
        <dbReference type="Proteomes" id="UP000094849"/>
    </source>
</evidence>
<protein>
    <recommendedName>
        <fullName evidence="4">Asl1-like glycosyl hydrolase catalytic domain-containing protein</fullName>
    </recommendedName>
</protein>
<dbReference type="RefSeq" id="WP_069019844.1">
    <property type="nucleotide sequence ID" value="NZ_LVJY01000005.1"/>
</dbReference>
<feature type="chain" id="PRO_5009119140" description="Asl1-like glycosyl hydrolase catalytic domain-containing protein" evidence="1">
    <location>
        <begin position="21"/>
        <end position="439"/>
    </location>
</feature>
<gene>
    <name evidence="2" type="ORF">A3196_10865</name>
</gene>
<comment type="caution">
    <text evidence="2">The sequence shown here is derived from an EMBL/GenBank/DDBJ whole genome shotgun (WGS) entry which is preliminary data.</text>
</comment>
<dbReference type="Gene3D" id="3.20.20.80">
    <property type="entry name" value="Glycosidases"/>
    <property type="match status" value="1"/>
</dbReference>
<evidence type="ECO:0008006" key="4">
    <source>
        <dbReference type="Google" id="ProtNLM"/>
    </source>
</evidence>
<sequence length="439" mass="50140">MIKKVFSLLMLCILSTTTIADITTKDLIIGVGTHFGQSASYYHNFKLWSYSSGITSFRDEIYWSNVEKVKYKFVLSDGAKRTYETIIENKAQLKPLVILNYGNKLYGKGGLPNDIDSIRAFGRYAKWIVNKTKKYTDMYELWNEWNIGMGSEDKYGSEIAYVKLAKHTYAELKNVDTSPKLLVGALAKDNGWSWLESSIKLGLLEVADGLSIHLYNHCNNKKIGSDELVERLDSLSRMLSKYGFEDIPIYITEIGWPMHENNCGVTQKFAATHILRSLLEISLRETIHGVWIYEFMDRPKNKYKDYGFGLLSEEGSEKKSGCIVRNYADIIKKRPVYSNTKNSIKAAIFSSWDSNYIFIWAKQRTESKHNKMFRNKIKSPKITLIKSNKDLANSKLMNLCGIMSGTIEIVSKDKLSVSIDSDYPIIIKVNKNIDTVSII</sequence>
<dbReference type="EMBL" id="LVJZ01000003">
    <property type="protein sequence ID" value="ODB97216.1"/>
    <property type="molecule type" value="Genomic_DNA"/>
</dbReference>
<feature type="signal peptide" evidence="1">
    <location>
        <begin position="1"/>
        <end position="20"/>
    </location>
</feature>
<accession>A0A1E2UR53</accession>
<dbReference type="OrthoDB" id="912485at2"/>
<evidence type="ECO:0000256" key="1">
    <source>
        <dbReference type="SAM" id="SignalP"/>
    </source>
</evidence>
<proteinExistence type="predicted"/>
<dbReference type="AlphaFoldDB" id="A0A1E2UR53"/>
<dbReference type="PANTHER" id="PTHR12631">
    <property type="entry name" value="ALPHA-L-IDURONIDASE"/>
    <property type="match status" value="1"/>
</dbReference>
<dbReference type="Proteomes" id="UP000094849">
    <property type="component" value="Unassembled WGS sequence"/>
</dbReference>
<organism evidence="2 3">
    <name type="scientific">Candidatus Thiodiazotropha endoloripes</name>
    <dbReference type="NCBI Taxonomy" id="1818881"/>
    <lineage>
        <taxon>Bacteria</taxon>
        <taxon>Pseudomonadati</taxon>
        <taxon>Pseudomonadota</taxon>
        <taxon>Gammaproteobacteria</taxon>
        <taxon>Chromatiales</taxon>
        <taxon>Sedimenticolaceae</taxon>
        <taxon>Candidatus Thiodiazotropha</taxon>
    </lineage>
</organism>